<feature type="region of interest" description="Disordered" evidence="2">
    <location>
        <begin position="405"/>
        <end position="440"/>
    </location>
</feature>
<evidence type="ECO:0000313" key="4">
    <source>
        <dbReference type="Proteomes" id="UP000676565"/>
    </source>
</evidence>
<evidence type="ECO:0000313" key="3">
    <source>
        <dbReference type="EMBL" id="MBP3959122.1"/>
    </source>
</evidence>
<feature type="coiled-coil region" evidence="1">
    <location>
        <begin position="143"/>
        <end position="184"/>
    </location>
</feature>
<comment type="caution">
    <text evidence="3">The sequence shown here is derived from an EMBL/GenBank/DDBJ whole genome shotgun (WGS) entry which is preliminary data.</text>
</comment>
<evidence type="ECO:0000256" key="1">
    <source>
        <dbReference type="SAM" id="Coils"/>
    </source>
</evidence>
<dbReference type="EMBL" id="JAGKQQ010000001">
    <property type="protein sequence ID" value="MBP3959122.1"/>
    <property type="molecule type" value="Genomic_DNA"/>
</dbReference>
<keyword evidence="4" id="KW-1185">Reference proteome</keyword>
<protein>
    <submittedName>
        <fullName evidence="3">Uncharacterized protein</fullName>
    </submittedName>
</protein>
<evidence type="ECO:0000256" key="2">
    <source>
        <dbReference type="SAM" id="MobiDB-lite"/>
    </source>
</evidence>
<feature type="coiled-coil region" evidence="1">
    <location>
        <begin position="15"/>
        <end position="78"/>
    </location>
</feature>
<gene>
    <name evidence="3" type="ORF">J8F10_28085</name>
</gene>
<sequence>MANINDERVRLALDRAEADRLLAEARAAQRTANRERSRARKLAARLARRVQHTLDTARAQLETDRQALEARVARFNETQSVFNGTIAADRDRVRDAWADLAARQKRSIEEWDEASRFQAEQATALDARAAALDARERGETEAKIKLQCEVTVLREEAAALEMRVRNARQAVDELEHQREQLRADTLALVAAEAEPPAELQVALDRSTDRDLTQWANELAKKEERLNVERATVTGLFASLARDKAGMGDQRRVLAEQFAQLAAARAGWQAAERETVLEMEQLAHTLRQREAELNARDQRISRADGRRREDAYDLWQFRLRLEAWQSKLVAFEMRWHTEREQLEADLVRREETLIAREAGAGGDSDTIPPVIPFALAIYDGPPTRAVPEELTALRDEVERMASLLLEADLPEPPEPHESELPWAAPDENNAEVFPYDRSRAA</sequence>
<dbReference type="RefSeq" id="WP_210659660.1">
    <property type="nucleotide sequence ID" value="NZ_JAGKQQ010000001.1"/>
</dbReference>
<dbReference type="Proteomes" id="UP000676565">
    <property type="component" value="Unassembled WGS sequence"/>
</dbReference>
<proteinExistence type="predicted"/>
<reference evidence="3 4" key="1">
    <citation type="submission" date="2021-04" db="EMBL/GenBank/DDBJ databases">
        <authorList>
            <person name="Ivanova A."/>
        </authorList>
    </citation>
    <scope>NUCLEOTIDE SEQUENCE [LARGE SCALE GENOMIC DNA]</scope>
    <source>
        <strain evidence="3 4">G18</strain>
    </source>
</reference>
<name>A0ABS5BZG7_9BACT</name>
<organism evidence="3 4">
    <name type="scientific">Gemmata palustris</name>
    <dbReference type="NCBI Taxonomy" id="2822762"/>
    <lineage>
        <taxon>Bacteria</taxon>
        <taxon>Pseudomonadati</taxon>
        <taxon>Planctomycetota</taxon>
        <taxon>Planctomycetia</taxon>
        <taxon>Gemmatales</taxon>
        <taxon>Gemmataceae</taxon>
        <taxon>Gemmata</taxon>
    </lineage>
</organism>
<accession>A0ABS5BZG7</accession>
<keyword evidence="1" id="KW-0175">Coiled coil</keyword>